<keyword evidence="6" id="KW-0547">Nucleotide-binding</keyword>
<keyword evidence="2 8" id="KW-0808">Transferase</keyword>
<evidence type="ECO:0000256" key="5">
    <source>
        <dbReference type="ARBA" id="ARBA00022723"/>
    </source>
</evidence>
<dbReference type="RefSeq" id="WP_104007824.1">
    <property type="nucleotide sequence ID" value="NZ_FNVD01000006.1"/>
</dbReference>
<dbReference type="InterPro" id="IPR002646">
    <property type="entry name" value="PolA_pol_head_dom"/>
</dbReference>
<dbReference type="GO" id="GO:0016779">
    <property type="term" value="F:nucleotidyltransferase activity"/>
    <property type="evidence" value="ECO:0007669"/>
    <property type="project" value="UniProtKB-KW"/>
</dbReference>
<gene>
    <name evidence="11" type="ORF">SAMN05421751_106142</name>
</gene>
<comment type="similarity">
    <text evidence="8">Belongs to the tRNA nucleotidyltransferase/poly(A) polymerase family.</text>
</comment>
<dbReference type="InterPro" id="IPR050264">
    <property type="entry name" value="Bact_CCA-adding_enz_type3_sf"/>
</dbReference>
<keyword evidence="4" id="KW-0548">Nucleotidyltransferase</keyword>
<keyword evidence="5" id="KW-0479">Metal-binding</keyword>
<evidence type="ECO:0000256" key="6">
    <source>
        <dbReference type="ARBA" id="ARBA00022741"/>
    </source>
</evidence>
<evidence type="ECO:0000259" key="9">
    <source>
        <dbReference type="Pfam" id="PF01743"/>
    </source>
</evidence>
<evidence type="ECO:0000259" key="10">
    <source>
        <dbReference type="Pfam" id="PF12627"/>
    </source>
</evidence>
<evidence type="ECO:0000256" key="7">
    <source>
        <dbReference type="ARBA" id="ARBA00022842"/>
    </source>
</evidence>
<evidence type="ECO:0000256" key="4">
    <source>
        <dbReference type="ARBA" id="ARBA00022695"/>
    </source>
</evidence>
<evidence type="ECO:0000256" key="1">
    <source>
        <dbReference type="ARBA" id="ARBA00001946"/>
    </source>
</evidence>
<dbReference type="PANTHER" id="PTHR46173:SF1">
    <property type="entry name" value="CCA TRNA NUCLEOTIDYLTRANSFERASE 1, MITOCHONDRIAL"/>
    <property type="match status" value="1"/>
</dbReference>
<dbReference type="EMBL" id="FNVD01000006">
    <property type="protein sequence ID" value="SEF88830.1"/>
    <property type="molecule type" value="Genomic_DNA"/>
</dbReference>
<dbReference type="InterPro" id="IPR032828">
    <property type="entry name" value="PolyA_RNA-bd"/>
</dbReference>
<keyword evidence="12" id="KW-1185">Reference proteome</keyword>
<proteinExistence type="inferred from homology"/>
<dbReference type="Proteomes" id="UP000236742">
    <property type="component" value="Unassembled WGS sequence"/>
</dbReference>
<dbReference type="GO" id="GO:0046872">
    <property type="term" value="F:metal ion binding"/>
    <property type="evidence" value="ECO:0007669"/>
    <property type="project" value="UniProtKB-KW"/>
</dbReference>
<evidence type="ECO:0000256" key="3">
    <source>
        <dbReference type="ARBA" id="ARBA00022694"/>
    </source>
</evidence>
<keyword evidence="8" id="KW-0694">RNA-binding</keyword>
<feature type="domain" description="tRNA nucleotidyltransferase/poly(A) polymerase RNA and SrmB- binding" evidence="10">
    <location>
        <begin position="187"/>
        <end position="243"/>
    </location>
</feature>
<dbReference type="Pfam" id="PF01743">
    <property type="entry name" value="PolyA_pol"/>
    <property type="match status" value="1"/>
</dbReference>
<dbReference type="SUPFAM" id="SSF81301">
    <property type="entry name" value="Nucleotidyltransferase"/>
    <property type="match status" value="1"/>
</dbReference>
<keyword evidence="7" id="KW-0460">Magnesium</keyword>
<dbReference type="OrthoDB" id="9805698at2"/>
<dbReference type="Pfam" id="PF12627">
    <property type="entry name" value="PolyA_pol_RNAbd"/>
    <property type="match status" value="1"/>
</dbReference>
<evidence type="ECO:0000313" key="12">
    <source>
        <dbReference type="Proteomes" id="UP000236742"/>
    </source>
</evidence>
<protein>
    <submittedName>
        <fullName evidence="11">Poly(A) polymerase</fullName>
    </submittedName>
</protein>
<evidence type="ECO:0000256" key="2">
    <source>
        <dbReference type="ARBA" id="ARBA00022679"/>
    </source>
</evidence>
<dbReference type="Gene3D" id="3.30.460.10">
    <property type="entry name" value="Beta Polymerase, domain 2"/>
    <property type="match status" value="1"/>
</dbReference>
<dbReference type="GO" id="GO:0000166">
    <property type="term" value="F:nucleotide binding"/>
    <property type="evidence" value="ECO:0007669"/>
    <property type="project" value="UniProtKB-KW"/>
</dbReference>
<keyword evidence="3" id="KW-0819">tRNA processing</keyword>
<dbReference type="GO" id="GO:0000049">
    <property type="term" value="F:tRNA binding"/>
    <property type="evidence" value="ECO:0007669"/>
    <property type="project" value="TreeGrafter"/>
</dbReference>
<dbReference type="CDD" id="cd05398">
    <property type="entry name" value="NT_ClassII-CCAase"/>
    <property type="match status" value="1"/>
</dbReference>
<evidence type="ECO:0000256" key="8">
    <source>
        <dbReference type="RuleBase" id="RU003953"/>
    </source>
</evidence>
<organism evidence="11 12">
    <name type="scientific">Jhaorihella thermophila</name>
    <dbReference type="NCBI Taxonomy" id="488547"/>
    <lineage>
        <taxon>Bacteria</taxon>
        <taxon>Pseudomonadati</taxon>
        <taxon>Pseudomonadota</taxon>
        <taxon>Alphaproteobacteria</taxon>
        <taxon>Rhodobacterales</taxon>
        <taxon>Paracoccaceae</taxon>
        <taxon>Jhaorihella</taxon>
    </lineage>
</organism>
<comment type="cofactor">
    <cofactor evidence="1">
        <name>Mg(2+)</name>
        <dbReference type="ChEBI" id="CHEBI:18420"/>
    </cofactor>
</comment>
<name>A0A1H5VNM9_9RHOB</name>
<dbReference type="InterPro" id="IPR043519">
    <property type="entry name" value="NT_sf"/>
</dbReference>
<dbReference type="AlphaFoldDB" id="A0A1H5VNM9"/>
<accession>A0A1H5VNM9</accession>
<dbReference type="SUPFAM" id="SSF81891">
    <property type="entry name" value="Poly A polymerase C-terminal region-like"/>
    <property type="match status" value="1"/>
</dbReference>
<evidence type="ECO:0000313" key="11">
    <source>
        <dbReference type="EMBL" id="SEF88830.1"/>
    </source>
</evidence>
<dbReference type="GO" id="GO:0008033">
    <property type="term" value="P:tRNA processing"/>
    <property type="evidence" value="ECO:0007669"/>
    <property type="project" value="UniProtKB-KW"/>
</dbReference>
<dbReference type="PANTHER" id="PTHR46173">
    <property type="entry name" value="CCA TRNA NUCLEOTIDYLTRANSFERASE 1, MITOCHONDRIAL"/>
    <property type="match status" value="1"/>
</dbReference>
<dbReference type="Gene3D" id="1.10.3090.10">
    <property type="entry name" value="cca-adding enzyme, domain 2"/>
    <property type="match status" value="1"/>
</dbReference>
<sequence length="388" mass="41658">MTDDTRITEDWLTNPATQGVCKALQDGGAQALFVGGCVRNALLGAPVSDIDIATDAPPERVMELAEAAGIKAVPTGIDHGTVTLVNGGIPHEVTTFRRDVETDGRRAVIAYAGTIEEDAARRDFTMNAIYARPDGTIVDPLGGLPDLRARRVRFIGDANDRIREDYLRSLRYFRFHAWYGDPEGGFDPDALAAIAANLEGLSTLSRERVGTEMLKLLAAPDPAPSVAAMRSTGALGQFLPGADDRYLAALVHLEQQAGVAPDALRRLAILGGVDVADRLRLSRAQAKRLERLRDAVGSDMGPAELGYRLGADEARDVLLLRAAMLGQPWDVEAAKAAERGARARFPVRPADLMPALQGPALGAALKRLEREWIASGFALTRDELLGRA</sequence>
<reference evidence="11 12" key="1">
    <citation type="submission" date="2016-10" db="EMBL/GenBank/DDBJ databases">
        <authorList>
            <person name="de Groot N.N."/>
        </authorList>
    </citation>
    <scope>NUCLEOTIDE SEQUENCE [LARGE SCALE GENOMIC DNA]</scope>
    <source>
        <strain evidence="11 12">DSM 23413</strain>
    </source>
</reference>
<feature type="domain" description="Poly A polymerase head" evidence="9">
    <location>
        <begin position="33"/>
        <end position="153"/>
    </location>
</feature>